<keyword evidence="1" id="KW-0812">Transmembrane</keyword>
<sequence>MSAINWPRFILAILVAPLVPGLLFLAFSLFGHPGEGVWSLKFAAMLGYPAMIVLGAPAHLILVKCRWTAWWSYALAGLLVGAIICGLLFGVRVAALGAILGTLTAAVFWLIAKPPRALAA</sequence>
<dbReference type="EMBL" id="JBFOHL010000002">
    <property type="protein sequence ID" value="MEW9623210.1"/>
    <property type="molecule type" value="Genomic_DNA"/>
</dbReference>
<keyword evidence="3" id="KW-1185">Reference proteome</keyword>
<feature type="transmembrane region" description="Helical" evidence="1">
    <location>
        <begin position="42"/>
        <end position="63"/>
    </location>
</feature>
<evidence type="ECO:0000313" key="3">
    <source>
        <dbReference type="Proteomes" id="UP001556170"/>
    </source>
</evidence>
<reference evidence="2 3" key="1">
    <citation type="submission" date="2024-06" db="EMBL/GenBank/DDBJ databases">
        <authorList>
            <person name="Woo H."/>
        </authorList>
    </citation>
    <scope>NUCLEOTIDE SEQUENCE [LARGE SCALE GENOMIC DNA]</scope>
    <source>
        <strain evidence="2 3">S2-g</strain>
    </source>
</reference>
<protein>
    <recommendedName>
        <fullName evidence="4">Transmembrane protein</fullName>
    </recommendedName>
</protein>
<feature type="transmembrane region" description="Helical" evidence="1">
    <location>
        <begin position="95"/>
        <end position="112"/>
    </location>
</feature>
<evidence type="ECO:0008006" key="4">
    <source>
        <dbReference type="Google" id="ProtNLM"/>
    </source>
</evidence>
<organism evidence="2 3">
    <name type="scientific">Rhodanobacter geophilus</name>
    <dbReference type="NCBI Taxonomy" id="3162488"/>
    <lineage>
        <taxon>Bacteria</taxon>
        <taxon>Pseudomonadati</taxon>
        <taxon>Pseudomonadota</taxon>
        <taxon>Gammaproteobacteria</taxon>
        <taxon>Lysobacterales</taxon>
        <taxon>Rhodanobacteraceae</taxon>
        <taxon>Rhodanobacter</taxon>
    </lineage>
</organism>
<name>A0ABV3QKT9_9GAMM</name>
<dbReference type="Proteomes" id="UP001556170">
    <property type="component" value="Unassembled WGS sequence"/>
</dbReference>
<comment type="caution">
    <text evidence="2">The sequence shown here is derived from an EMBL/GenBank/DDBJ whole genome shotgun (WGS) entry which is preliminary data.</text>
</comment>
<evidence type="ECO:0000313" key="2">
    <source>
        <dbReference type="EMBL" id="MEW9623210.1"/>
    </source>
</evidence>
<keyword evidence="1" id="KW-1133">Transmembrane helix</keyword>
<feature type="transmembrane region" description="Helical" evidence="1">
    <location>
        <begin position="70"/>
        <end position="89"/>
    </location>
</feature>
<proteinExistence type="predicted"/>
<accession>A0ABV3QKT9</accession>
<evidence type="ECO:0000256" key="1">
    <source>
        <dbReference type="SAM" id="Phobius"/>
    </source>
</evidence>
<dbReference type="RefSeq" id="WP_367843520.1">
    <property type="nucleotide sequence ID" value="NZ_JBFOHL010000002.1"/>
</dbReference>
<keyword evidence="1" id="KW-0472">Membrane</keyword>
<gene>
    <name evidence="2" type="ORF">ABQJ56_03085</name>
</gene>
<feature type="transmembrane region" description="Helical" evidence="1">
    <location>
        <begin position="9"/>
        <end position="30"/>
    </location>
</feature>